<keyword evidence="2" id="KW-1185">Reference proteome</keyword>
<dbReference type="EMBL" id="BBJS01000018">
    <property type="protein sequence ID" value="GAN13473.1"/>
    <property type="molecule type" value="Genomic_DNA"/>
</dbReference>
<protein>
    <submittedName>
        <fullName evidence="1">DNA, contig: SP618</fullName>
    </submittedName>
</protein>
<reference evidence="1 2" key="1">
    <citation type="submission" date="2014-08" db="EMBL/GenBank/DDBJ databases">
        <title>Whole genome shotgun sequence of Sphingomonas paucimobilis NBRC 13935.</title>
        <authorList>
            <person name="Hosoyama A."/>
            <person name="Hashimoto M."/>
            <person name="Hosoyama Y."/>
            <person name="Noguchi M."/>
            <person name="Uohara A."/>
            <person name="Ohji S."/>
            <person name="Katano-Makiyama Y."/>
            <person name="Ichikawa N."/>
            <person name="Kimura A."/>
            <person name="Yamazoe A."/>
            <person name="Fujita N."/>
        </authorList>
    </citation>
    <scope>NUCLEOTIDE SEQUENCE [LARGE SCALE GENOMIC DNA]</scope>
    <source>
        <strain evidence="1 2">NBRC 13935</strain>
    </source>
</reference>
<gene>
    <name evidence="1" type="ORF">SP6_18_00380</name>
</gene>
<dbReference type="Proteomes" id="UP000032025">
    <property type="component" value="Unassembled WGS sequence"/>
</dbReference>
<accession>A0A0C9NFF1</accession>
<evidence type="ECO:0000313" key="1">
    <source>
        <dbReference type="EMBL" id="GAN13473.1"/>
    </source>
</evidence>
<dbReference type="GeneID" id="78527133"/>
<organism evidence="1 2">
    <name type="scientific">Sphingomonas paucimobilis NBRC 13935</name>
    <dbReference type="NCBI Taxonomy" id="1219050"/>
    <lineage>
        <taxon>Bacteria</taxon>
        <taxon>Pseudomonadati</taxon>
        <taxon>Pseudomonadota</taxon>
        <taxon>Alphaproteobacteria</taxon>
        <taxon>Sphingomonadales</taxon>
        <taxon>Sphingomonadaceae</taxon>
        <taxon>Sphingomonas</taxon>
    </lineage>
</organism>
<evidence type="ECO:0000313" key="2">
    <source>
        <dbReference type="Proteomes" id="UP000032025"/>
    </source>
</evidence>
<sequence length="146" mass="16524">MELLRGQHDEIAEAVDALLILFDKPYAEVASVVGAARMQIARVVAKHLKTEDEVLLTPLRERRLMASIAGCEAIVIETRNLRLAYSEHIGVWTARAIEERWNDYVIVTRQLNRRLVALCDQKMKHFYPVALRHILSDPAAIPAQSA</sequence>
<proteinExistence type="predicted"/>
<dbReference type="RefSeq" id="WP_007403877.1">
    <property type="nucleotide sequence ID" value="NZ_BBJS01000018.1"/>
</dbReference>
<dbReference type="AlphaFoldDB" id="A0A0C9NFF1"/>
<comment type="caution">
    <text evidence="1">The sequence shown here is derived from an EMBL/GenBank/DDBJ whole genome shotgun (WGS) entry which is preliminary data.</text>
</comment>
<name>A0A0C9NFF1_SPHPI</name>